<feature type="domain" description="F5/8 type C" evidence="4">
    <location>
        <begin position="322"/>
        <end position="464"/>
    </location>
</feature>
<dbReference type="PROSITE" id="PS00659">
    <property type="entry name" value="GLYCOSYL_HYDROL_F5"/>
    <property type="match status" value="1"/>
</dbReference>
<dbReference type="GO" id="GO:0000272">
    <property type="term" value="P:polysaccharide catabolic process"/>
    <property type="evidence" value="ECO:0007669"/>
    <property type="project" value="InterPro"/>
</dbReference>
<dbReference type="InterPro" id="IPR026444">
    <property type="entry name" value="Secre_tail"/>
</dbReference>
<name>A0A1K1SJJ5_9BACT</name>
<dbReference type="Pfam" id="PF00150">
    <property type="entry name" value="Cellulase"/>
    <property type="match status" value="1"/>
</dbReference>
<feature type="domain" description="F5/8 type C" evidence="4">
    <location>
        <begin position="599"/>
        <end position="730"/>
    </location>
</feature>
<dbReference type="Proteomes" id="UP001326715">
    <property type="component" value="Chromosome"/>
</dbReference>
<evidence type="ECO:0000256" key="1">
    <source>
        <dbReference type="ARBA" id="ARBA00022801"/>
    </source>
</evidence>
<dbReference type="InterPro" id="IPR017853">
    <property type="entry name" value="GH"/>
</dbReference>
<evidence type="ECO:0000256" key="2">
    <source>
        <dbReference type="ARBA" id="ARBA00023295"/>
    </source>
</evidence>
<dbReference type="Gene3D" id="2.60.120.260">
    <property type="entry name" value="Galactose-binding domain-like"/>
    <property type="match status" value="3"/>
</dbReference>
<dbReference type="PANTHER" id="PTHR34142:SF1">
    <property type="entry name" value="GLYCOSIDE HYDROLASE FAMILY 5 DOMAIN-CONTAINING PROTEIN"/>
    <property type="match status" value="1"/>
</dbReference>
<evidence type="ECO:0000313" key="7">
    <source>
        <dbReference type="Proteomes" id="UP000183788"/>
    </source>
</evidence>
<evidence type="ECO:0000256" key="3">
    <source>
        <dbReference type="SAM" id="SignalP"/>
    </source>
</evidence>
<feature type="domain" description="F5/8 type C" evidence="4">
    <location>
        <begin position="466"/>
        <end position="597"/>
    </location>
</feature>
<evidence type="ECO:0000259" key="4">
    <source>
        <dbReference type="PROSITE" id="PS50022"/>
    </source>
</evidence>
<organism evidence="5 7">
    <name type="scientific">Chitinophaga sancti</name>
    <dbReference type="NCBI Taxonomy" id="1004"/>
    <lineage>
        <taxon>Bacteria</taxon>
        <taxon>Pseudomonadati</taxon>
        <taxon>Bacteroidota</taxon>
        <taxon>Chitinophagia</taxon>
        <taxon>Chitinophagales</taxon>
        <taxon>Chitinophagaceae</taxon>
        <taxon>Chitinophaga</taxon>
    </lineage>
</organism>
<accession>A0A1K1SJJ5</accession>
<dbReference type="PANTHER" id="PTHR34142">
    <property type="entry name" value="ENDO-BETA-1,4-GLUCANASE A"/>
    <property type="match status" value="1"/>
</dbReference>
<dbReference type="InterPro" id="IPR001547">
    <property type="entry name" value="Glyco_hydro_5"/>
</dbReference>
<dbReference type="GO" id="GO:0004553">
    <property type="term" value="F:hydrolase activity, hydrolyzing O-glycosyl compounds"/>
    <property type="evidence" value="ECO:0007669"/>
    <property type="project" value="InterPro"/>
</dbReference>
<keyword evidence="2" id="KW-0326">Glycosidase</keyword>
<dbReference type="SUPFAM" id="SSF51445">
    <property type="entry name" value="(Trans)glycosidases"/>
    <property type="match status" value="1"/>
</dbReference>
<keyword evidence="8" id="KW-1185">Reference proteome</keyword>
<dbReference type="SUPFAM" id="SSF49785">
    <property type="entry name" value="Galactose-binding domain-like"/>
    <property type="match status" value="3"/>
</dbReference>
<dbReference type="STRING" id="1004.SAMN05661012_05563"/>
<keyword evidence="3" id="KW-0732">Signal</keyword>
<proteinExistence type="predicted"/>
<dbReference type="InterPro" id="IPR008979">
    <property type="entry name" value="Galactose-bd-like_sf"/>
</dbReference>
<gene>
    <name evidence="5" type="ORF">SAMN05661012_05563</name>
    <name evidence="6" type="ORF">SR876_00120</name>
</gene>
<evidence type="ECO:0000313" key="8">
    <source>
        <dbReference type="Proteomes" id="UP001326715"/>
    </source>
</evidence>
<keyword evidence="1" id="KW-0378">Hydrolase</keyword>
<dbReference type="InterPro" id="IPR018087">
    <property type="entry name" value="Glyco_hydro_5_CS"/>
</dbReference>
<dbReference type="Gene3D" id="3.20.20.80">
    <property type="entry name" value="Glycosidases"/>
    <property type="match status" value="1"/>
</dbReference>
<protein>
    <submittedName>
        <fullName evidence="6">Discoidin domain-containing protein</fullName>
    </submittedName>
    <submittedName>
        <fullName evidence="5">F5/8 type C domain-containing protein</fullName>
    </submittedName>
</protein>
<dbReference type="InterPro" id="IPR000421">
    <property type="entry name" value="FA58C"/>
</dbReference>
<dbReference type="Pfam" id="PF18962">
    <property type="entry name" value="Por_Secre_tail"/>
    <property type="match status" value="1"/>
</dbReference>
<dbReference type="Pfam" id="PF00754">
    <property type="entry name" value="F5_F8_type_C"/>
    <property type="match status" value="2"/>
</dbReference>
<feature type="chain" id="PRO_5013040881" evidence="3">
    <location>
        <begin position="20"/>
        <end position="821"/>
    </location>
</feature>
<feature type="signal peptide" evidence="3">
    <location>
        <begin position="1"/>
        <end position="19"/>
    </location>
</feature>
<dbReference type="RefSeq" id="WP_072364720.1">
    <property type="nucleotide sequence ID" value="NZ_CP139972.1"/>
</dbReference>
<sequence>MKKTAILLINLLLAVYCSAQTPVAINGQLKVVGTKLCNKNGYPIQLRGMSTHGIQWYASCITDAALDTLKSDWGADIVRIAMYVQEDGYETNPSYYTSLVKSYVDKITARGLYALIDFHILTPGDPNYNTDRAKTFFTDIANTYKNYNNVLYEICNEPNGVTWATIKNYADQIIPLIRAIDNDAVICVGTRGWSSLGLSEGSTSQEILNNPLSYTNVMYSFHYYAKSHQDYYINHLDWASDRLPIFITEFGTQESSGDGPNDLTMSQRYMDLCKNKKISWTNWNFSDNPLSGAVWNSGTCSGNTWTTSKLKEAGVFIRNNMRTADDFGSTNNGTNIALGKTVTVSSTESSTTSLVAANAVDGNSSTRWASVAGTDPQWITVDLGNTYSISEIKINWEAAYGKNFLVQVSSDNSSWTTLKDVQGNTSVSNDYTGLSGTGRYIRIYGTARGTTYGYSIYELEVYGTLANTSNLALNKTVTTSSVETAGLKGNYAVDGNTATRWSSTMYADPQWITVDLGSSYIVAEVKLTWEAAYAKDYLVQVSADNTNWTTVKTVSGNASLTNDHTGLSASGRYVRIYGTARGSAYGYSLYELEVYGTNASNPNLALNKTVSTSSVETAGQEGKYAVDANTATRWSSTLYVDPQWLTIDLGSSYSIGEVKISWEAAYAKDYLVQVSADNTNWTTAKTVSGNTSLTNDHTGLSATGRYLRIYGTARGSAYGYSIYEVEVYGNSSSARQAVSTSNKLQDITIYPVPAHDQVMITLPASDQKTYISLGDMSGTKYRTISTNEKTYNMNISKLPAGIYFIMIQQGDQRTIKKIVKQ</sequence>
<evidence type="ECO:0000313" key="5">
    <source>
        <dbReference type="EMBL" id="SFW84486.1"/>
    </source>
</evidence>
<reference evidence="5 7" key="1">
    <citation type="submission" date="2016-11" db="EMBL/GenBank/DDBJ databases">
        <authorList>
            <person name="Jaros S."/>
            <person name="Januszkiewicz K."/>
            <person name="Wedrychowicz H."/>
        </authorList>
    </citation>
    <scope>NUCLEOTIDE SEQUENCE [LARGE SCALE GENOMIC DNA]</scope>
    <source>
        <strain evidence="5 7">DSM 784</strain>
    </source>
</reference>
<reference evidence="6 8" key="2">
    <citation type="submission" date="2023-11" db="EMBL/GenBank/DDBJ databases">
        <title>MicrobeMod: A computational toolkit for identifying prokaryotic methylation and restriction-modification with nanopore sequencing.</title>
        <authorList>
            <person name="Crits-Christoph A."/>
            <person name="Kang S.C."/>
            <person name="Lee H."/>
            <person name="Ostrov N."/>
        </authorList>
    </citation>
    <scope>NUCLEOTIDE SEQUENCE [LARGE SCALE GENOMIC DNA]</scope>
    <source>
        <strain evidence="6 8">ATCC 23090</strain>
    </source>
</reference>
<dbReference type="Pfam" id="PF22633">
    <property type="entry name" value="F5_F8_type_C_2"/>
    <property type="match status" value="1"/>
</dbReference>
<dbReference type="NCBIfam" id="TIGR04183">
    <property type="entry name" value="Por_Secre_tail"/>
    <property type="match status" value="1"/>
</dbReference>
<dbReference type="Proteomes" id="UP000183788">
    <property type="component" value="Unassembled WGS sequence"/>
</dbReference>
<dbReference type="AlphaFoldDB" id="A0A1K1SJJ5"/>
<evidence type="ECO:0000313" key="6">
    <source>
        <dbReference type="EMBL" id="WQG89885.1"/>
    </source>
</evidence>
<dbReference type="EMBL" id="FPIZ01000024">
    <property type="protein sequence ID" value="SFW84486.1"/>
    <property type="molecule type" value="Genomic_DNA"/>
</dbReference>
<dbReference type="OrthoDB" id="154460at2"/>
<dbReference type="SMART" id="SM00231">
    <property type="entry name" value="FA58C"/>
    <property type="match status" value="3"/>
</dbReference>
<dbReference type="EMBL" id="CP140154">
    <property type="protein sequence ID" value="WQG89885.1"/>
    <property type="molecule type" value="Genomic_DNA"/>
</dbReference>
<dbReference type="PROSITE" id="PS50022">
    <property type="entry name" value="FA58C_3"/>
    <property type="match status" value="3"/>
</dbReference>